<organism evidence="1 2">
    <name type="scientific">Nocardioides lentus</name>
    <dbReference type="NCBI Taxonomy" id="338077"/>
    <lineage>
        <taxon>Bacteria</taxon>
        <taxon>Bacillati</taxon>
        <taxon>Actinomycetota</taxon>
        <taxon>Actinomycetes</taxon>
        <taxon>Propionibacteriales</taxon>
        <taxon>Nocardioidaceae</taxon>
        <taxon>Nocardioides</taxon>
    </lineage>
</organism>
<sequence length="112" mass="11600">MISVVTVFEHVAYLHVETGDGLLVLPPAHEEVWLGSTSVHAACWADALAALDGVGWEPSEGDDGGPCVEGMTRTGREVIGLFGRDPIRSEPSLEDGAAAYAGLLALAAVADD</sequence>
<comment type="caution">
    <text evidence="1">The sequence shown here is derived from an EMBL/GenBank/DDBJ whole genome shotgun (WGS) entry which is preliminary data.</text>
</comment>
<gene>
    <name evidence="1" type="ORF">GCM10009737_16070</name>
</gene>
<evidence type="ECO:0008006" key="3">
    <source>
        <dbReference type="Google" id="ProtNLM"/>
    </source>
</evidence>
<evidence type="ECO:0000313" key="1">
    <source>
        <dbReference type="EMBL" id="GAA1915449.1"/>
    </source>
</evidence>
<protein>
    <recommendedName>
        <fullName evidence="3">DUF317 domain-containing protein</fullName>
    </recommendedName>
</protein>
<dbReference type="Proteomes" id="UP001501612">
    <property type="component" value="Unassembled WGS sequence"/>
</dbReference>
<name>A0ABP5AJL8_9ACTN</name>
<reference evidence="2" key="1">
    <citation type="journal article" date="2019" name="Int. J. Syst. Evol. Microbiol.">
        <title>The Global Catalogue of Microorganisms (GCM) 10K type strain sequencing project: providing services to taxonomists for standard genome sequencing and annotation.</title>
        <authorList>
            <consortium name="The Broad Institute Genomics Platform"/>
            <consortium name="The Broad Institute Genome Sequencing Center for Infectious Disease"/>
            <person name="Wu L."/>
            <person name="Ma J."/>
        </authorList>
    </citation>
    <scope>NUCLEOTIDE SEQUENCE [LARGE SCALE GENOMIC DNA]</scope>
    <source>
        <strain evidence="2">JCM 14046</strain>
    </source>
</reference>
<keyword evidence="2" id="KW-1185">Reference proteome</keyword>
<accession>A0ABP5AJL8</accession>
<dbReference type="EMBL" id="BAAAMY010000004">
    <property type="protein sequence ID" value="GAA1915449.1"/>
    <property type="molecule type" value="Genomic_DNA"/>
</dbReference>
<proteinExistence type="predicted"/>
<dbReference type="RefSeq" id="WP_344005934.1">
    <property type="nucleotide sequence ID" value="NZ_BAAAMY010000004.1"/>
</dbReference>
<evidence type="ECO:0000313" key="2">
    <source>
        <dbReference type="Proteomes" id="UP001501612"/>
    </source>
</evidence>